<accession>A0ABV5UFA1</accession>
<dbReference type="EMBL" id="JBHMBK010000046">
    <property type="protein sequence ID" value="MFB9690065.1"/>
    <property type="molecule type" value="Genomic_DNA"/>
</dbReference>
<dbReference type="Proteomes" id="UP001589535">
    <property type="component" value="Unassembled WGS sequence"/>
</dbReference>
<protein>
    <submittedName>
        <fullName evidence="1">Uncharacterized protein</fullName>
    </submittedName>
</protein>
<reference evidence="1 2" key="1">
    <citation type="submission" date="2024-09" db="EMBL/GenBank/DDBJ databases">
        <authorList>
            <person name="Sun Q."/>
            <person name="Mori K."/>
        </authorList>
    </citation>
    <scope>NUCLEOTIDE SEQUENCE [LARGE SCALE GENOMIC DNA]</scope>
    <source>
        <strain evidence="1 2">JCM 13852</strain>
    </source>
</reference>
<organism evidence="1 2">
    <name type="scientific">Amycolatopsis plumensis</name>
    <dbReference type="NCBI Taxonomy" id="236508"/>
    <lineage>
        <taxon>Bacteria</taxon>
        <taxon>Bacillati</taxon>
        <taxon>Actinomycetota</taxon>
        <taxon>Actinomycetes</taxon>
        <taxon>Pseudonocardiales</taxon>
        <taxon>Pseudonocardiaceae</taxon>
        <taxon>Amycolatopsis</taxon>
    </lineage>
</organism>
<dbReference type="RefSeq" id="WP_378204859.1">
    <property type="nucleotide sequence ID" value="NZ_JBHMBK010000046.1"/>
</dbReference>
<sequence>MPNWSSRRAWTWAWVVIRSGIGSLRWLPPSRCSAAVRQLWNCSQDAHTPTTGPASTPVV</sequence>
<evidence type="ECO:0000313" key="1">
    <source>
        <dbReference type="EMBL" id="MFB9690065.1"/>
    </source>
</evidence>
<comment type="caution">
    <text evidence="1">The sequence shown here is derived from an EMBL/GenBank/DDBJ whole genome shotgun (WGS) entry which is preliminary data.</text>
</comment>
<proteinExistence type="predicted"/>
<name>A0ABV5UFA1_9PSEU</name>
<gene>
    <name evidence="1" type="ORF">ACFFTO_38320</name>
</gene>
<evidence type="ECO:0000313" key="2">
    <source>
        <dbReference type="Proteomes" id="UP001589535"/>
    </source>
</evidence>
<keyword evidence="2" id="KW-1185">Reference proteome</keyword>